<dbReference type="GO" id="GO:0016579">
    <property type="term" value="P:protein deubiquitination"/>
    <property type="evidence" value="ECO:0007669"/>
    <property type="project" value="InterPro"/>
</dbReference>
<feature type="region of interest" description="Disordered" evidence="1">
    <location>
        <begin position="423"/>
        <end position="461"/>
    </location>
</feature>
<feature type="region of interest" description="Disordered" evidence="1">
    <location>
        <begin position="2682"/>
        <end position="2823"/>
    </location>
</feature>
<feature type="region of interest" description="Disordered" evidence="1">
    <location>
        <begin position="804"/>
        <end position="849"/>
    </location>
</feature>
<accession>A0A2C6KT63</accession>
<feature type="compositionally biased region" description="Basic and acidic residues" evidence="1">
    <location>
        <begin position="303"/>
        <end position="314"/>
    </location>
</feature>
<feature type="region of interest" description="Disordered" evidence="1">
    <location>
        <begin position="2067"/>
        <end position="2092"/>
    </location>
</feature>
<dbReference type="PANTHER" id="PTHR24006">
    <property type="entry name" value="UBIQUITIN CARBOXYL-TERMINAL HYDROLASE"/>
    <property type="match status" value="1"/>
</dbReference>
<feature type="region of interest" description="Disordered" evidence="1">
    <location>
        <begin position="2106"/>
        <end position="2308"/>
    </location>
</feature>
<dbReference type="InterPro" id="IPR018200">
    <property type="entry name" value="USP_CS"/>
</dbReference>
<gene>
    <name evidence="3" type="ORF">CSUI_006657</name>
</gene>
<dbReference type="EMBL" id="MIGC01003395">
    <property type="protein sequence ID" value="PHJ19515.1"/>
    <property type="molecule type" value="Genomic_DNA"/>
</dbReference>
<dbReference type="InterPro" id="IPR050164">
    <property type="entry name" value="Peptidase_C19"/>
</dbReference>
<dbReference type="VEuPathDB" id="ToxoDB:CSUI_006657"/>
<evidence type="ECO:0000259" key="2">
    <source>
        <dbReference type="PROSITE" id="PS50235"/>
    </source>
</evidence>
<dbReference type="Proteomes" id="UP000221165">
    <property type="component" value="Unassembled WGS sequence"/>
</dbReference>
<feature type="region of interest" description="Disordered" evidence="1">
    <location>
        <begin position="518"/>
        <end position="541"/>
    </location>
</feature>
<dbReference type="GO" id="GO:0005634">
    <property type="term" value="C:nucleus"/>
    <property type="evidence" value="ECO:0007669"/>
    <property type="project" value="TreeGrafter"/>
</dbReference>
<dbReference type="Pfam" id="PF00443">
    <property type="entry name" value="UCH"/>
    <property type="match status" value="2"/>
</dbReference>
<proteinExistence type="predicted"/>
<feature type="compositionally biased region" description="Polar residues" evidence="1">
    <location>
        <begin position="1570"/>
        <end position="1589"/>
    </location>
</feature>
<sequence length="3283" mass="351132">MRPDVDEWGDEENSDIPFRRPPLLSLPLSTDARPVSPPTLLAALTSRTRSLASGPSRSLSTLFPSRFTATYSSSGAAGHCVPPVKSGTSPGLRKENAKGVVQPENESVVGEGAKDQLQLSSHSESRNSAELPKPYRASCMPSQKSPQSDTSSPERPLKQRNTDVLVPERSGRESSSFGEEASFGIYGSSSCFRGHNPASAAGVSFSESEEKLARNGRKGKDEVANVKDRSDQRLKVGDAGHNSEVCVSQSSSSRSTSECPRISSNASAGHLDTIAATLPGGTVAPCRGEASKNGRVVGASLKVPKEKPKQKEGRFSLMQVLSFRPSASGTPAAGSSSSSSATYSTSSTSSLTSCSSSVASSRSSPSRGSSFPTPTSFPKASRPVVSTPTSDLSKTQKDSDDNGDDSSVSQGLRLEAFQERKATDLLPSVPRSREHLDKKGKTVFSSRTAKRSRSVDTGNTCRGVSTRVAKRVARASSRGINRDFAGETNDSCDLNIRGKIGSLGGKSMVRHEDVLVSRPETAKSNESDRNSGTLAIPPFSVDCPQGDVPDTACPDGRLRKTQHNETRPFSWLYAVQGISRMNSYTGGAKNPLSKSRETGVDSTTDRDVRKGAGSKKPVIFGVNPGVQAPTSAFMGLFRSSSAPLHAGPQTCTSSPTEKTQPDAVAPATVTPVGLSNMTNTCFMNAALQSLAGIPGFPDALYRRLTEASLFLATQKAKEAAERAEDAAQKAARVAGISSECKPPGLSPEPPWAGVRWRPSSSRSLPEMKREKPPEMQLTLAETRSGEKHATSVQVERHGSLQAAVTHSDEGISVPSGNRSGGRHNAVLSQRETDKEMDTEGTSGRGCAQRRLSSEHDSCMYANISDLKLPASFVMEEKEENPLFSGGASDLENRPPTGQKILTNERGVLPRTGGAKEETLVVTDIERLEGATVRPVKENCSTFTPDVAVNNPSVCTETSLVQGQNRLAETCASKATRSCPENRSRQLFCSLASAREKTEGTHECNTDAPTSEGVTMTKRDGEELDLFHANYIGEDCGKKEPPDFDLIQLNNQRETGDKNGKERLQPQTQDRAKDIPFNSEELVSCLSMAAKRGNSDGAFQASFGSGEQQSLEIRRYTESFSPGTLGNLIGSTMPVTKADFSPAPMQAHAATFKPGVTGGSGGTPERLDIGKSIFSFSGGVEERVPCKVQNGNLKARMSRAVSAPCRRTSDASTALTAASGHCLLTGGLTPTEDSVDADLVAEQVDSAGQKPGTHRLVKEESGEISSLFHYCDSDRTRTSIPRSANPHDTGEKDVGEQRTEDGRAELSPHGEIGVNTRWNIRNTDKETGTIFLYPREDSNGDKTAIQKELSDEVAEKPHGRGASPKRQGHGEDEEGYISPISHSRSRSPITTEQDGTRLSTHVPPEDPLPGPPRDSLGGEMKSLRPQTPPSARSAIYRASLTFSGAERFRPAAAEANGMGETDAESGLQASCVLSSYSGDKGTENIPSVENAGAERQQERGLWDFSTARESRQRQGEDGQAGSPSNRRDKEPGGGIPSLKDDQLEPGEGRKYEARGTSSFIQSRVGCAYESTGDTQGPNSLERTTSVQDSTGVALDRLRATNAKVSGKETKRPHIREGNYNEEREGAPGHTDDVTVAEGKREKAKENVGTTEPGAVSDVKRAPGGDLTKRLRAKDSSVEGKARGDEGKYAGFLRPSTAIKEGELTKEVCAILLQLTRHPASALFSSRSVPLFGTDKHLPPPHSPDIPSMTAQRPRHSPPTATSRAPAESVPELSTAVSSVVSSPPPSSRSLLPTCQTPSAVTHATACPCSPRNPIPGTAVPQKVSNCTRLSTSGVNETGAMNMLSVQSSPTASSTPQSSVGPGASSLVPASSFCTLDSAALSLPPSRRSTLPGNRSLVVVTPDKLRDLLAVHAPGLLYVHRQEQAQQDCHEFLRLLIDKMHEELRRLPHSVQQESQVVNPGVPETSCNEAANVSPPCTSNGTTEQLHEPREEIASATVAKSRSFHASQYSSCRSSWTTPGLRQKCNDETTLESVAQLGSAALNTGYDTRKGRSESVSLLALFSSEKESTSGTCTTTASRSDSCLNGTDSGAGEPQQVCEVKELFTGEKARNQGGKGERLENYDRDQHGVKDAVVTPREGADNIREKKAAEGNALGDEGIRDKGSCRRTDTDRFLVHGREEDRSESGDGMGGGREKSGRGDQPLSNQKDISTNGKTPELLPTRPGVSKSCRKLVSPGDSRSGKGKTGQLRREAIGDVKSGEKCNSGTSERAEDTHRTILDVQDHDIRNKTEREGFQDNGAPWPMDGTRYVHSEEPGGVAVAGTNLKRKKGGEAVAETGKDAFRQHSAAKTGERCMSEDHEDHAGFSLASLPEHPSSQYRALLGYVALEKGEEEQKVESFPWTGLHKLTAGTETKVPGCGPLREVKIVQGEDGESKVERTSHNLRAPATFAVNSTNREEAVKSDAEERTKAGFSACASGGTVDSTQVTKEPTSTDRNTGSLDHTQFPVGATASPKTGGGESGSSPGYEEIERAKERAETEWRAYMKEHETIMSQVFAGQLCSKITCLNCHNSLCVYEPAWDLSLPLLPDGPRTSLSEELSKFFSSEYLDFRCERCEQKTTAERRFFYSHLPRVLLVHLKKFKPDGTKSHVRVAFPLRGLWVEEGDLPQFRSREHCTCCCDTSQEEQGRKERRRTRDKGEEEATDSGRETARTLSGPPASSRLPPLKGSKLRGVNGGFRDAVGGQKDQAGRGKTDLKRDAAEKRKSAMTQGETPECRESGDTGEGRRVSAEGRVSRGQAEKSQEEEDRAFDEKQHIGQPMPPVSLEDPPWGLQKDNELKCGSNKSAAEYRLLAVIVHTGQSGQAGHYVAFVRRFFSTSTMSLPLPDSSPHGTAATPGRAQQTCRGSSFSTMASAAPPTTLSAHGFLRARKSSEASEGTRRPVSACLCDPGACTKGEDREVPAPQTFCSQTAVTNVEAKVPRGKSATTIPSTSCTAAAPRSSRNDKSTPHRGVRALSVASSACRCKSCAELAEVSAGPPAESTSVSSTANKPLSGARRYSSLFVTEAKAGELPTEAGFMSSSHGQSTTSSSDKGPDVSDREDGRALCFLHRASSGRKSLSSREAETGDRKARYCQCSFCVNRGHGGTGQTLRGPQKSYGRTLSCLSGSSGSPSEAAGGFSFLPRTISRRSGENPGGSSDSRFPGTPWRCDCTSGAVGNSEGGTSQLEEEDFRSSLAPCTCKSSNACEADGRKRERSETLPKKEKEEDHTSYVEARRGITREQSDLPALR</sequence>
<dbReference type="GO" id="GO:0005829">
    <property type="term" value="C:cytosol"/>
    <property type="evidence" value="ECO:0007669"/>
    <property type="project" value="TreeGrafter"/>
</dbReference>
<feature type="compositionally biased region" description="Basic and acidic residues" evidence="1">
    <location>
        <begin position="2266"/>
        <end position="2292"/>
    </location>
</feature>
<feature type="compositionally biased region" description="Basic and acidic residues" evidence="1">
    <location>
        <begin position="208"/>
        <end position="238"/>
    </location>
</feature>
<feature type="region of interest" description="Disordered" evidence="1">
    <location>
        <begin position="1"/>
        <end position="36"/>
    </location>
</feature>
<feature type="compositionally biased region" description="Basic and acidic residues" evidence="1">
    <location>
        <begin position="2155"/>
        <end position="2183"/>
    </location>
</feature>
<feature type="compositionally biased region" description="Basic and acidic residues" evidence="1">
    <location>
        <begin position="1494"/>
        <end position="1515"/>
    </location>
</feature>
<dbReference type="SUPFAM" id="SSF54001">
    <property type="entry name" value="Cysteine proteinases"/>
    <property type="match status" value="2"/>
</dbReference>
<name>A0A2C6KT63_9APIC</name>
<feature type="compositionally biased region" description="Basic and acidic residues" evidence="1">
    <location>
        <begin position="2769"/>
        <end position="2797"/>
    </location>
</feature>
<feature type="compositionally biased region" description="Basic and acidic residues" evidence="1">
    <location>
        <begin position="518"/>
        <end position="529"/>
    </location>
</feature>
<dbReference type="PROSITE" id="PS00973">
    <property type="entry name" value="USP_2"/>
    <property type="match status" value="1"/>
</dbReference>
<feature type="compositionally biased region" description="Basic and acidic residues" evidence="1">
    <location>
        <begin position="2136"/>
        <end position="2147"/>
    </location>
</feature>
<feature type="region of interest" description="Disordered" evidence="1">
    <location>
        <begin position="2972"/>
        <end position="3007"/>
    </location>
</feature>
<evidence type="ECO:0000313" key="4">
    <source>
        <dbReference type="Proteomes" id="UP000221165"/>
    </source>
</evidence>
<feature type="region of interest" description="Disordered" evidence="1">
    <location>
        <begin position="2471"/>
        <end position="2530"/>
    </location>
</feature>
<dbReference type="OrthoDB" id="292964at2759"/>
<dbReference type="RefSeq" id="XP_067921214.1">
    <property type="nucleotide sequence ID" value="XM_068066811.1"/>
</dbReference>
<evidence type="ECO:0000256" key="1">
    <source>
        <dbReference type="SAM" id="MobiDB-lite"/>
    </source>
</evidence>
<feature type="region of interest" description="Disordered" evidence="1">
    <location>
        <begin position="1275"/>
        <end position="1310"/>
    </location>
</feature>
<feature type="compositionally biased region" description="Polar residues" evidence="1">
    <location>
        <begin position="2979"/>
        <end position="2989"/>
    </location>
</feature>
<dbReference type="InterPro" id="IPR038765">
    <property type="entry name" value="Papain-like_cys_pep_sf"/>
</dbReference>
<protein>
    <submittedName>
        <fullName evidence="3">Elongator complex protein</fullName>
    </submittedName>
</protein>
<feature type="compositionally biased region" description="Low complexity" evidence="1">
    <location>
        <begin position="3074"/>
        <end position="3085"/>
    </location>
</feature>
<feature type="region of interest" description="Disordered" evidence="1">
    <location>
        <begin position="1349"/>
        <end position="1433"/>
    </location>
</feature>
<feature type="compositionally biased region" description="Basic and acidic residues" evidence="1">
    <location>
        <begin position="1604"/>
        <end position="1644"/>
    </location>
</feature>
<dbReference type="PROSITE" id="PS50235">
    <property type="entry name" value="USP_3"/>
    <property type="match status" value="1"/>
</dbReference>
<feature type="compositionally biased region" description="Acidic residues" evidence="1">
    <location>
        <begin position="1"/>
        <end position="14"/>
    </location>
</feature>
<feature type="compositionally biased region" description="Low complexity" evidence="1">
    <location>
        <begin position="324"/>
        <end position="381"/>
    </location>
</feature>
<feature type="compositionally biased region" description="Basic and acidic residues" evidence="1">
    <location>
        <begin position="1537"/>
        <end position="1552"/>
    </location>
</feature>
<dbReference type="GO" id="GO:0004843">
    <property type="term" value="F:cysteine-type deubiquitinase activity"/>
    <property type="evidence" value="ECO:0007669"/>
    <property type="project" value="InterPro"/>
</dbReference>
<dbReference type="InterPro" id="IPR028889">
    <property type="entry name" value="USP"/>
</dbReference>
<feature type="compositionally biased region" description="Low complexity" evidence="1">
    <location>
        <begin position="243"/>
        <end position="264"/>
    </location>
</feature>
<evidence type="ECO:0000313" key="3">
    <source>
        <dbReference type="EMBL" id="PHJ19515.1"/>
    </source>
</evidence>
<dbReference type="InterPro" id="IPR001394">
    <property type="entry name" value="Peptidase_C19_UCH"/>
</dbReference>
<feature type="compositionally biased region" description="Basic and acidic residues" evidence="1">
    <location>
        <begin position="3242"/>
        <end position="3277"/>
    </location>
</feature>
<feature type="region of interest" description="Disordered" evidence="1">
    <location>
        <begin position="584"/>
        <end position="616"/>
    </location>
</feature>
<comment type="caution">
    <text evidence="3">The sequence shown here is derived from an EMBL/GenBank/DDBJ whole genome shotgun (WGS) entry which is preliminary data.</text>
</comment>
<feature type="compositionally biased region" description="Polar residues" evidence="1">
    <location>
        <begin position="384"/>
        <end position="393"/>
    </location>
</feature>
<feature type="compositionally biased region" description="Basic and acidic residues" evidence="1">
    <location>
        <begin position="1287"/>
        <end position="1307"/>
    </location>
</feature>
<dbReference type="Gene3D" id="3.90.70.10">
    <property type="entry name" value="Cysteine proteinases"/>
    <property type="match status" value="3"/>
</dbReference>
<dbReference type="GeneID" id="94430022"/>
<feature type="compositionally biased region" description="Polar residues" evidence="1">
    <location>
        <begin position="2477"/>
        <end position="2499"/>
    </location>
</feature>
<feature type="compositionally biased region" description="Polar residues" evidence="1">
    <location>
        <begin position="117"/>
        <end position="128"/>
    </location>
</feature>
<feature type="region of interest" description="Disordered" evidence="1">
    <location>
        <begin position="1732"/>
        <end position="1793"/>
    </location>
</feature>
<feature type="domain" description="USP" evidence="2">
    <location>
        <begin position="2320"/>
        <end position="2925"/>
    </location>
</feature>
<feature type="region of interest" description="Disordered" evidence="1">
    <location>
        <begin position="197"/>
        <end position="408"/>
    </location>
</feature>
<reference evidence="3 4" key="1">
    <citation type="journal article" date="2017" name="Int. J. Parasitol.">
        <title>The genome of the protozoan parasite Cystoisospora suis and a reverse vaccinology approach to identify vaccine candidates.</title>
        <authorList>
            <person name="Palmieri N."/>
            <person name="Shrestha A."/>
            <person name="Ruttkowski B."/>
            <person name="Beck T."/>
            <person name="Vogl C."/>
            <person name="Tomley F."/>
            <person name="Blake D.P."/>
            <person name="Joachim A."/>
        </authorList>
    </citation>
    <scope>NUCLEOTIDE SEQUENCE [LARGE SCALE GENOMIC DNA]</scope>
    <source>
        <strain evidence="3 4">Wien I</strain>
    </source>
</reference>
<feature type="compositionally biased region" description="Basic and acidic residues" evidence="1">
    <location>
        <begin position="2246"/>
        <end position="2258"/>
    </location>
</feature>
<feature type="region of interest" description="Disordered" evidence="1">
    <location>
        <begin position="72"/>
        <end position="179"/>
    </location>
</feature>
<feature type="region of interest" description="Disordered" evidence="1">
    <location>
        <begin position="2320"/>
        <end position="2357"/>
    </location>
</feature>
<feature type="compositionally biased region" description="Polar residues" evidence="1">
    <location>
        <begin position="649"/>
        <end position="658"/>
    </location>
</feature>
<feature type="region of interest" description="Disordered" evidence="1">
    <location>
        <begin position="1473"/>
        <end position="1665"/>
    </location>
</feature>
<feature type="compositionally biased region" description="Polar residues" evidence="1">
    <location>
        <begin position="140"/>
        <end position="153"/>
    </location>
</feature>
<keyword evidence="4" id="KW-1185">Reference proteome</keyword>
<feature type="compositionally biased region" description="Basic and acidic residues" evidence="1">
    <location>
        <begin position="2347"/>
        <end position="2357"/>
    </location>
</feature>
<feature type="compositionally biased region" description="Basic and acidic residues" evidence="1">
    <location>
        <begin position="2106"/>
        <end position="2128"/>
    </location>
</feature>
<feature type="compositionally biased region" description="Low complexity" evidence="1">
    <location>
        <begin position="1376"/>
        <end position="1388"/>
    </location>
</feature>
<feature type="compositionally biased region" description="Basic and acidic residues" evidence="1">
    <location>
        <begin position="594"/>
        <end position="610"/>
    </location>
</feature>
<feature type="compositionally biased region" description="Basic and acidic residues" evidence="1">
    <location>
        <begin position="1656"/>
        <end position="1665"/>
    </location>
</feature>
<feature type="compositionally biased region" description="Basic and acidic residues" evidence="1">
    <location>
        <begin position="431"/>
        <end position="440"/>
    </location>
</feature>
<organism evidence="3 4">
    <name type="scientific">Cystoisospora suis</name>
    <dbReference type="NCBI Taxonomy" id="483139"/>
    <lineage>
        <taxon>Eukaryota</taxon>
        <taxon>Sar</taxon>
        <taxon>Alveolata</taxon>
        <taxon>Apicomplexa</taxon>
        <taxon>Conoidasida</taxon>
        <taxon>Coccidia</taxon>
        <taxon>Eucoccidiorida</taxon>
        <taxon>Eimeriorina</taxon>
        <taxon>Sarcocystidae</taxon>
        <taxon>Cystoisospora</taxon>
    </lineage>
</organism>
<feature type="region of interest" description="Disordered" evidence="1">
    <location>
        <begin position="644"/>
        <end position="663"/>
    </location>
</feature>
<feature type="compositionally biased region" description="Basic and acidic residues" evidence="1">
    <location>
        <begin position="2743"/>
        <end position="2760"/>
    </location>
</feature>
<feature type="compositionally biased region" description="Polar residues" evidence="1">
    <location>
        <begin position="2200"/>
        <end position="2212"/>
    </location>
</feature>
<feature type="region of interest" description="Disordered" evidence="1">
    <location>
        <begin position="3068"/>
        <end position="3095"/>
    </location>
</feature>
<feature type="compositionally biased region" description="Basic and acidic residues" evidence="1">
    <location>
        <begin position="2692"/>
        <end position="2706"/>
    </location>
</feature>
<feature type="region of interest" description="Disordered" evidence="1">
    <location>
        <begin position="734"/>
        <end position="775"/>
    </location>
</feature>
<feature type="compositionally biased region" description="Polar residues" evidence="1">
    <location>
        <begin position="2067"/>
        <end position="2086"/>
    </location>
</feature>
<feature type="compositionally biased region" description="Polar residues" evidence="1">
    <location>
        <begin position="1389"/>
        <end position="1398"/>
    </location>
</feature>
<feature type="region of interest" description="Disordered" evidence="1">
    <location>
        <begin position="3178"/>
        <end position="3283"/>
    </location>
</feature>